<dbReference type="InterPro" id="IPR029058">
    <property type="entry name" value="AB_hydrolase_fold"/>
</dbReference>
<keyword evidence="4" id="KW-1185">Reference proteome</keyword>
<dbReference type="GO" id="GO:0016787">
    <property type="term" value="F:hydrolase activity"/>
    <property type="evidence" value="ECO:0007669"/>
    <property type="project" value="UniProtKB-KW"/>
</dbReference>
<dbReference type="Gene3D" id="3.40.50.1820">
    <property type="entry name" value="alpha/beta hydrolase"/>
    <property type="match status" value="1"/>
</dbReference>
<dbReference type="AlphaFoldDB" id="A0A939DC07"/>
<dbReference type="PANTHER" id="PTHR48081:SF33">
    <property type="entry name" value="KYNURENINE FORMAMIDASE"/>
    <property type="match status" value="1"/>
</dbReference>
<dbReference type="InterPro" id="IPR050300">
    <property type="entry name" value="GDXG_lipolytic_enzyme"/>
</dbReference>
<dbReference type="Pfam" id="PF07859">
    <property type="entry name" value="Abhydrolase_3"/>
    <property type="match status" value="1"/>
</dbReference>
<dbReference type="SUPFAM" id="SSF53474">
    <property type="entry name" value="alpha/beta-Hydrolases"/>
    <property type="match status" value="1"/>
</dbReference>
<feature type="domain" description="Alpha/beta hydrolase fold-3" evidence="2">
    <location>
        <begin position="67"/>
        <end position="262"/>
    </location>
</feature>
<evidence type="ECO:0000313" key="3">
    <source>
        <dbReference type="EMBL" id="MBN7795289.1"/>
    </source>
</evidence>
<proteinExistence type="predicted"/>
<organism evidence="3 4">
    <name type="scientific">Parahaliea mediterranea</name>
    <dbReference type="NCBI Taxonomy" id="651086"/>
    <lineage>
        <taxon>Bacteria</taxon>
        <taxon>Pseudomonadati</taxon>
        <taxon>Pseudomonadota</taxon>
        <taxon>Gammaproteobacteria</taxon>
        <taxon>Cellvibrionales</taxon>
        <taxon>Halieaceae</taxon>
        <taxon>Parahaliea</taxon>
    </lineage>
</organism>
<evidence type="ECO:0000313" key="4">
    <source>
        <dbReference type="Proteomes" id="UP000664303"/>
    </source>
</evidence>
<dbReference type="EMBL" id="JAFKCZ010000001">
    <property type="protein sequence ID" value="MBN7795289.1"/>
    <property type="molecule type" value="Genomic_DNA"/>
</dbReference>
<evidence type="ECO:0000259" key="2">
    <source>
        <dbReference type="Pfam" id="PF07859"/>
    </source>
</evidence>
<protein>
    <submittedName>
        <fullName evidence="3">Alpha/beta hydrolase fold domain-containing protein</fullName>
    </submittedName>
</protein>
<sequence length="291" mass="31433">MSLDDMPIQPPLRLPEGNAYGERVLAASRSVLETHQGHLDQSYGPDYWQKVDVFLPRVPSAAALPLLVFAHGGSWVGGYKEWMAYMAPAVTAIPAIFVSVSYRLAPQNPYPLPFEDCCDAIHLVYERAESLGGDKSRIYVGGHSAGGHLMSLAAVRGDWQRERNLPADVVKGCLSISGVYDLQTAQLDAAEKAARSNALIGCPADEAPASPVVHVSASSPPFVITVGELDFPPLRQQAREMRDRLEAAGVAVVFQEIAGADHFATSEHCVNADHPWLAAASRFLRAEHAAR</sequence>
<dbReference type="PANTHER" id="PTHR48081">
    <property type="entry name" value="AB HYDROLASE SUPERFAMILY PROTEIN C4A8.06C"/>
    <property type="match status" value="1"/>
</dbReference>
<name>A0A939DC07_9GAMM</name>
<comment type="caution">
    <text evidence="3">The sequence shown here is derived from an EMBL/GenBank/DDBJ whole genome shotgun (WGS) entry which is preliminary data.</text>
</comment>
<keyword evidence="1 3" id="KW-0378">Hydrolase</keyword>
<dbReference type="RefSeq" id="WP_206558720.1">
    <property type="nucleotide sequence ID" value="NZ_JAFKCZ010000001.1"/>
</dbReference>
<evidence type="ECO:0000256" key="1">
    <source>
        <dbReference type="ARBA" id="ARBA00022801"/>
    </source>
</evidence>
<dbReference type="Proteomes" id="UP000664303">
    <property type="component" value="Unassembled WGS sequence"/>
</dbReference>
<accession>A0A939DC07</accession>
<gene>
    <name evidence="3" type="ORF">JYP50_01715</name>
</gene>
<reference evidence="3" key="1">
    <citation type="submission" date="2021-02" db="EMBL/GenBank/DDBJ databases">
        <title>PHA producing bacteria isolated from coastal sediment in Guangdong, Shenzhen.</title>
        <authorList>
            <person name="Zheng W."/>
            <person name="Yu S."/>
            <person name="Huang Y."/>
        </authorList>
    </citation>
    <scope>NUCLEOTIDE SEQUENCE</scope>
    <source>
        <strain evidence="3">TN14-10</strain>
    </source>
</reference>
<dbReference type="InterPro" id="IPR013094">
    <property type="entry name" value="AB_hydrolase_3"/>
</dbReference>